<organism evidence="2 3">
    <name type="scientific">Tanacetum coccineum</name>
    <dbReference type="NCBI Taxonomy" id="301880"/>
    <lineage>
        <taxon>Eukaryota</taxon>
        <taxon>Viridiplantae</taxon>
        <taxon>Streptophyta</taxon>
        <taxon>Embryophyta</taxon>
        <taxon>Tracheophyta</taxon>
        <taxon>Spermatophyta</taxon>
        <taxon>Magnoliopsida</taxon>
        <taxon>eudicotyledons</taxon>
        <taxon>Gunneridae</taxon>
        <taxon>Pentapetalae</taxon>
        <taxon>asterids</taxon>
        <taxon>campanulids</taxon>
        <taxon>Asterales</taxon>
        <taxon>Asteraceae</taxon>
        <taxon>Asteroideae</taxon>
        <taxon>Anthemideae</taxon>
        <taxon>Anthemidinae</taxon>
        <taxon>Tanacetum</taxon>
    </lineage>
</organism>
<proteinExistence type="predicted"/>
<evidence type="ECO:0000313" key="2">
    <source>
        <dbReference type="EMBL" id="GJT23262.1"/>
    </source>
</evidence>
<gene>
    <name evidence="2" type="ORF">Tco_0893199</name>
</gene>
<name>A0ABQ5CAZ7_9ASTR</name>
<reference evidence="2" key="1">
    <citation type="journal article" date="2022" name="Int. J. Mol. Sci.">
        <title>Draft Genome of Tanacetum Coccineum: Genomic Comparison of Closely Related Tanacetum-Family Plants.</title>
        <authorList>
            <person name="Yamashiro T."/>
            <person name="Shiraishi A."/>
            <person name="Nakayama K."/>
            <person name="Satake H."/>
        </authorList>
    </citation>
    <scope>NUCLEOTIDE SEQUENCE</scope>
</reference>
<accession>A0ABQ5CAZ7</accession>
<keyword evidence="3" id="KW-1185">Reference proteome</keyword>
<dbReference type="EMBL" id="BQNB010014041">
    <property type="protein sequence ID" value="GJT23262.1"/>
    <property type="molecule type" value="Genomic_DNA"/>
</dbReference>
<evidence type="ECO:0000256" key="1">
    <source>
        <dbReference type="SAM" id="MobiDB-lite"/>
    </source>
</evidence>
<dbReference type="Proteomes" id="UP001151760">
    <property type="component" value="Unassembled WGS sequence"/>
</dbReference>
<evidence type="ECO:0000313" key="3">
    <source>
        <dbReference type="Proteomes" id="UP001151760"/>
    </source>
</evidence>
<sequence length="96" mass="10679">MAGDDDLQTANVNQESKEQDSPICRTCWMPGSTINALGDVYGDNHVFEYIQGKIDFEYTCEENLSSDRVNVTGDLGHRFALQKQVASLPPTALIHF</sequence>
<protein>
    <submittedName>
        <fullName evidence="2">Uncharacterized protein</fullName>
    </submittedName>
</protein>
<feature type="region of interest" description="Disordered" evidence="1">
    <location>
        <begin position="1"/>
        <end position="21"/>
    </location>
</feature>
<reference evidence="2" key="2">
    <citation type="submission" date="2022-01" db="EMBL/GenBank/DDBJ databases">
        <authorList>
            <person name="Yamashiro T."/>
            <person name="Shiraishi A."/>
            <person name="Satake H."/>
            <person name="Nakayama K."/>
        </authorList>
    </citation>
    <scope>NUCLEOTIDE SEQUENCE</scope>
</reference>
<comment type="caution">
    <text evidence="2">The sequence shown here is derived from an EMBL/GenBank/DDBJ whole genome shotgun (WGS) entry which is preliminary data.</text>
</comment>